<dbReference type="SUPFAM" id="SSF81383">
    <property type="entry name" value="F-box domain"/>
    <property type="match status" value="1"/>
</dbReference>
<dbReference type="SMART" id="SM00256">
    <property type="entry name" value="FBOX"/>
    <property type="match status" value="1"/>
</dbReference>
<feature type="transmembrane region" description="Helical" evidence="1">
    <location>
        <begin position="307"/>
        <end position="325"/>
    </location>
</feature>
<dbReference type="GeneID" id="68111165"/>
<dbReference type="RefSeq" id="XP_044562007.1">
    <property type="nucleotide sequence ID" value="XM_044707307.1"/>
</dbReference>
<dbReference type="VEuPathDB" id="AmoebaDB:FDP41_003947"/>
<protein>
    <recommendedName>
        <fullName evidence="2">F-box domain-containing protein</fullName>
    </recommendedName>
</protein>
<feature type="transmembrane region" description="Helical" evidence="1">
    <location>
        <begin position="276"/>
        <end position="295"/>
    </location>
</feature>
<dbReference type="Proteomes" id="UP000444721">
    <property type="component" value="Unassembled WGS sequence"/>
</dbReference>
<feature type="transmembrane region" description="Helical" evidence="1">
    <location>
        <begin position="377"/>
        <end position="410"/>
    </location>
</feature>
<dbReference type="PROSITE" id="PS50181">
    <property type="entry name" value="FBOX"/>
    <property type="match status" value="1"/>
</dbReference>
<dbReference type="EMBL" id="VFQX01000035">
    <property type="protein sequence ID" value="KAF0977294.1"/>
    <property type="molecule type" value="Genomic_DNA"/>
</dbReference>
<reference evidence="3 4" key="1">
    <citation type="journal article" date="2019" name="Sci. Rep.">
        <title>Nanopore sequencing improves the draft genome of the human pathogenic amoeba Naegleria fowleri.</title>
        <authorList>
            <person name="Liechti N."/>
            <person name="Schurch N."/>
            <person name="Bruggmann R."/>
            <person name="Wittwer M."/>
        </authorList>
    </citation>
    <scope>NUCLEOTIDE SEQUENCE [LARGE SCALE GENOMIC DNA]</scope>
    <source>
        <strain evidence="3 4">ATCC 30894</strain>
    </source>
</reference>
<dbReference type="VEuPathDB" id="AmoebaDB:NF0047000"/>
<dbReference type="Pfam" id="PF12937">
    <property type="entry name" value="F-box-like"/>
    <property type="match status" value="1"/>
</dbReference>
<keyword evidence="1" id="KW-0812">Transmembrane</keyword>
<keyword evidence="4" id="KW-1185">Reference proteome</keyword>
<dbReference type="InterPro" id="IPR036047">
    <property type="entry name" value="F-box-like_dom_sf"/>
</dbReference>
<evidence type="ECO:0000313" key="3">
    <source>
        <dbReference type="EMBL" id="KAF0977294.1"/>
    </source>
</evidence>
<evidence type="ECO:0000313" key="4">
    <source>
        <dbReference type="Proteomes" id="UP000444721"/>
    </source>
</evidence>
<dbReference type="AlphaFoldDB" id="A0A6A5BSV3"/>
<evidence type="ECO:0000259" key="2">
    <source>
        <dbReference type="PROSITE" id="PS50181"/>
    </source>
</evidence>
<dbReference type="OMA" id="HMISNTE"/>
<proteinExistence type="predicted"/>
<dbReference type="Gene3D" id="1.20.1280.50">
    <property type="match status" value="1"/>
</dbReference>
<accession>A0A6A5BSV3</accession>
<sequence>MTEFTVLEILFEDDDTDAHDRHHHHCELYDRCKNHCSLSTATHVMAIKVFIPPEILIEIFQYLDRDSLVRISSVNSGFAEISKRSILWKLLVQNDWRLLRGINTSNNEASLLQSDTLETRNNNEFELVPQSEVHEDNTMRISTNDLAREHHEEQDYYELYKERYSQYKTWRNSIAFIYEEERNQYINRINNSSSPSYLKGYLMYLLSYPILYIRLLRFLFISPQEQPDYGLTNEVEYIKQKALSAGGSLLLLITFVPIIFSTLISGIYPQMPTLTFIHIILQLALITMYGLSHIYNKMDKSISSYPQPSYLFGLIGVTAFITLVLMRYVDDLLSCSLVVFQTSIALGLATSLNHMISNTEVVDELFGNNNGPNTAPPFVTCMILANLVSLVVVVGGFKAVLLTIILIAIFTGGSTGGDIGELLRLIDFRTIVFAIVAGLSVSVFFLAKNNVGGNFKKKRFVRQSVAILLLVLLILSFMTLFWRLVAIRSGTQVRWELSFFNLDYDADYNSRGSNKTNTSQIAAVSH</sequence>
<feature type="domain" description="F-box" evidence="2">
    <location>
        <begin position="51"/>
        <end position="91"/>
    </location>
</feature>
<organism evidence="3 4">
    <name type="scientific">Naegleria fowleri</name>
    <name type="common">Brain eating amoeba</name>
    <dbReference type="NCBI Taxonomy" id="5763"/>
    <lineage>
        <taxon>Eukaryota</taxon>
        <taxon>Discoba</taxon>
        <taxon>Heterolobosea</taxon>
        <taxon>Tetramitia</taxon>
        <taxon>Eutetramitia</taxon>
        <taxon>Vahlkampfiidae</taxon>
        <taxon>Naegleria</taxon>
    </lineage>
</organism>
<feature type="transmembrane region" description="Helical" evidence="1">
    <location>
        <begin position="465"/>
        <end position="485"/>
    </location>
</feature>
<gene>
    <name evidence="3" type="ORF">FDP41_003947</name>
</gene>
<name>A0A6A5BSV3_NAEFO</name>
<feature type="transmembrane region" description="Helical" evidence="1">
    <location>
        <begin position="337"/>
        <end position="357"/>
    </location>
</feature>
<feature type="transmembrane region" description="Helical" evidence="1">
    <location>
        <begin position="201"/>
        <end position="222"/>
    </location>
</feature>
<evidence type="ECO:0000256" key="1">
    <source>
        <dbReference type="SAM" id="Phobius"/>
    </source>
</evidence>
<dbReference type="OrthoDB" id="10257471at2759"/>
<dbReference type="InterPro" id="IPR001810">
    <property type="entry name" value="F-box_dom"/>
</dbReference>
<comment type="caution">
    <text evidence="3">The sequence shown here is derived from an EMBL/GenBank/DDBJ whole genome shotgun (WGS) entry which is preliminary data.</text>
</comment>
<feature type="transmembrane region" description="Helical" evidence="1">
    <location>
        <begin position="422"/>
        <end position="445"/>
    </location>
</feature>
<keyword evidence="1" id="KW-1133">Transmembrane helix</keyword>
<feature type="transmembrane region" description="Helical" evidence="1">
    <location>
        <begin position="242"/>
        <end position="264"/>
    </location>
</feature>
<keyword evidence="1" id="KW-0472">Membrane</keyword>
<dbReference type="VEuPathDB" id="AmoebaDB:NfTy_063120"/>